<dbReference type="Proteomes" id="UP000054558">
    <property type="component" value="Unassembled WGS sequence"/>
</dbReference>
<accession>A0A1Y1IMY9</accession>
<dbReference type="AlphaFoldDB" id="A0A1Y1IMY9"/>
<protein>
    <submittedName>
        <fullName evidence="2">Uncharacterized protein</fullName>
    </submittedName>
</protein>
<sequence>MTYRTSSGEIRPAEGKVVVKLRIGSLIIKAPMAVMPHPDDALAHPELYERGRDNLWKFAVPMSGDSHEDPVVVKTSSRFEEVFAGEKRKSPSPPRDDQGEAKRSEPLKGLDGFRSGAAETIQINQNRQGDQSDGEENLRDSVLKTAKIHVPGTTRRRGSPRSELSQTRPLPEKLHLMNPEWMDYLEWFRSFGSEGEPKVDLIADLEYRNLDPVLERGLCLENPYSISYHFRQFFPKSQGGLNILYDNSQKPVSSSKLPLQIRRHAEELARAELSPERANVPLMRQHVILHDVLPSELRSLPGVSIVTSGAESTLTRTETSPERDMPRDSPGSQHVFVTSPANPSPKAHTESSIAPPSSAPMEVEAEDREKAAIRERLRASREREVVAKPERQSGFQGAKVTGQVEMSRAEENVYERLTRYFRYQAVLSLAFNIAKRRHNLLKRNPDAIDGYAQKMKELVDGILHFPLLWKGSRENRMVKYAANLYELYFEECDFDRQSLKSFMEADWKASGQTVESPQA</sequence>
<feature type="compositionally biased region" description="Basic and acidic residues" evidence="1">
    <location>
        <begin position="83"/>
        <end position="108"/>
    </location>
</feature>
<feature type="compositionally biased region" description="Polar residues" evidence="1">
    <location>
        <begin position="308"/>
        <end position="318"/>
    </location>
</feature>
<organism evidence="2 3">
    <name type="scientific">Klebsormidium nitens</name>
    <name type="common">Green alga</name>
    <name type="synonym">Ulothrix nitens</name>
    <dbReference type="NCBI Taxonomy" id="105231"/>
    <lineage>
        <taxon>Eukaryota</taxon>
        <taxon>Viridiplantae</taxon>
        <taxon>Streptophyta</taxon>
        <taxon>Klebsormidiophyceae</taxon>
        <taxon>Klebsormidiales</taxon>
        <taxon>Klebsormidiaceae</taxon>
        <taxon>Klebsormidium</taxon>
    </lineage>
</organism>
<proteinExistence type="predicted"/>
<name>A0A1Y1IMY9_KLENI</name>
<keyword evidence="3" id="KW-1185">Reference proteome</keyword>
<gene>
    <name evidence="2" type="ORF">KFL_009300010</name>
</gene>
<evidence type="ECO:0000313" key="2">
    <source>
        <dbReference type="EMBL" id="GAQ92134.1"/>
    </source>
</evidence>
<feature type="compositionally biased region" description="Polar residues" evidence="1">
    <location>
        <begin position="330"/>
        <end position="341"/>
    </location>
</feature>
<reference evidence="2 3" key="1">
    <citation type="journal article" date="2014" name="Nat. Commun.">
        <title>Klebsormidium flaccidum genome reveals primary factors for plant terrestrial adaptation.</title>
        <authorList>
            <person name="Hori K."/>
            <person name="Maruyama F."/>
            <person name="Fujisawa T."/>
            <person name="Togashi T."/>
            <person name="Yamamoto N."/>
            <person name="Seo M."/>
            <person name="Sato S."/>
            <person name="Yamada T."/>
            <person name="Mori H."/>
            <person name="Tajima N."/>
            <person name="Moriyama T."/>
            <person name="Ikeuchi M."/>
            <person name="Watanabe M."/>
            <person name="Wada H."/>
            <person name="Kobayashi K."/>
            <person name="Saito M."/>
            <person name="Masuda T."/>
            <person name="Sasaki-Sekimoto Y."/>
            <person name="Mashiguchi K."/>
            <person name="Awai K."/>
            <person name="Shimojima M."/>
            <person name="Masuda S."/>
            <person name="Iwai M."/>
            <person name="Nobusawa T."/>
            <person name="Narise T."/>
            <person name="Kondo S."/>
            <person name="Saito H."/>
            <person name="Sato R."/>
            <person name="Murakawa M."/>
            <person name="Ihara Y."/>
            <person name="Oshima-Yamada Y."/>
            <person name="Ohtaka K."/>
            <person name="Satoh M."/>
            <person name="Sonobe K."/>
            <person name="Ishii M."/>
            <person name="Ohtani R."/>
            <person name="Kanamori-Sato M."/>
            <person name="Honoki R."/>
            <person name="Miyazaki D."/>
            <person name="Mochizuki H."/>
            <person name="Umetsu J."/>
            <person name="Higashi K."/>
            <person name="Shibata D."/>
            <person name="Kamiya Y."/>
            <person name="Sato N."/>
            <person name="Nakamura Y."/>
            <person name="Tabata S."/>
            <person name="Ida S."/>
            <person name="Kurokawa K."/>
            <person name="Ohta H."/>
        </authorList>
    </citation>
    <scope>NUCLEOTIDE SEQUENCE [LARGE SCALE GENOMIC DNA]</scope>
    <source>
        <strain evidence="2 3">NIES-2285</strain>
    </source>
</reference>
<feature type="compositionally biased region" description="Polar residues" evidence="1">
    <location>
        <begin position="121"/>
        <end position="131"/>
    </location>
</feature>
<feature type="region of interest" description="Disordered" evidence="1">
    <location>
        <begin position="83"/>
        <end position="170"/>
    </location>
</feature>
<feature type="region of interest" description="Disordered" evidence="1">
    <location>
        <begin position="308"/>
        <end position="369"/>
    </location>
</feature>
<evidence type="ECO:0000313" key="3">
    <source>
        <dbReference type="Proteomes" id="UP000054558"/>
    </source>
</evidence>
<dbReference type="EMBL" id="DF237879">
    <property type="protein sequence ID" value="GAQ92134.1"/>
    <property type="molecule type" value="Genomic_DNA"/>
</dbReference>
<evidence type="ECO:0000256" key="1">
    <source>
        <dbReference type="SAM" id="MobiDB-lite"/>
    </source>
</evidence>